<protein>
    <submittedName>
        <fullName evidence="1">Uncharacterized protein</fullName>
    </submittedName>
</protein>
<keyword evidence="2" id="KW-1185">Reference proteome</keyword>
<name>A0A8S3RX55_MYTED</name>
<sequence length="161" mass="19442">MYCTCECVRTWDMNDVTIVNDPLLKKIFIMDKNYRNQENDDGENVYGMRKITYLEKYGVKHFPYRGRRKYTPSMSQSVDTGMMISNDVFGLTIRQFERMYKECLHRRKTHEQWILNLRYPDKSSNEYLEYLENCTDCNNGNYFITCFVLKMTRGRNTYTKT</sequence>
<organism evidence="1 2">
    <name type="scientific">Mytilus edulis</name>
    <name type="common">Blue mussel</name>
    <dbReference type="NCBI Taxonomy" id="6550"/>
    <lineage>
        <taxon>Eukaryota</taxon>
        <taxon>Metazoa</taxon>
        <taxon>Spiralia</taxon>
        <taxon>Lophotrochozoa</taxon>
        <taxon>Mollusca</taxon>
        <taxon>Bivalvia</taxon>
        <taxon>Autobranchia</taxon>
        <taxon>Pteriomorphia</taxon>
        <taxon>Mytilida</taxon>
        <taxon>Mytiloidea</taxon>
        <taxon>Mytilidae</taxon>
        <taxon>Mytilinae</taxon>
        <taxon>Mytilus</taxon>
    </lineage>
</organism>
<dbReference type="AlphaFoldDB" id="A0A8S3RX55"/>
<reference evidence="1" key="1">
    <citation type="submission" date="2021-03" db="EMBL/GenBank/DDBJ databases">
        <authorList>
            <person name="Bekaert M."/>
        </authorList>
    </citation>
    <scope>NUCLEOTIDE SEQUENCE</scope>
</reference>
<dbReference type="Proteomes" id="UP000683360">
    <property type="component" value="Unassembled WGS sequence"/>
</dbReference>
<comment type="caution">
    <text evidence="1">The sequence shown here is derived from an EMBL/GenBank/DDBJ whole genome shotgun (WGS) entry which is preliminary data.</text>
</comment>
<proteinExistence type="predicted"/>
<evidence type="ECO:0000313" key="2">
    <source>
        <dbReference type="Proteomes" id="UP000683360"/>
    </source>
</evidence>
<gene>
    <name evidence="1" type="ORF">MEDL_28042</name>
</gene>
<accession>A0A8S3RX55</accession>
<evidence type="ECO:0000313" key="1">
    <source>
        <dbReference type="EMBL" id="CAG2214189.1"/>
    </source>
</evidence>
<dbReference type="EMBL" id="CAJPWZ010001403">
    <property type="protein sequence ID" value="CAG2214189.1"/>
    <property type="molecule type" value="Genomic_DNA"/>
</dbReference>